<feature type="region of interest" description="Disordered" evidence="1">
    <location>
        <begin position="1"/>
        <end position="56"/>
    </location>
</feature>
<accession>A0A6N2MIA5</accession>
<feature type="compositionally biased region" description="Polar residues" evidence="1">
    <location>
        <begin position="1"/>
        <end position="20"/>
    </location>
</feature>
<sequence length="115" mass="13114">MTGHPSNSQSSKLNPPLQNQSSSTSWLRIRIRIRIRTRPHPSPRSCPPPPPPPPPLARLPYVLGSSVDIEWSTLTSGEDIEGGSKFRRNQRLQSRCGWVMHRCQRGRLRQIFLIL</sequence>
<protein>
    <submittedName>
        <fullName evidence="2">Uncharacterized protein</fullName>
    </submittedName>
</protein>
<evidence type="ECO:0000256" key="1">
    <source>
        <dbReference type="SAM" id="MobiDB-lite"/>
    </source>
</evidence>
<name>A0A6N2MIA5_SALVM</name>
<proteinExistence type="predicted"/>
<dbReference type="AlphaFoldDB" id="A0A6N2MIA5"/>
<evidence type="ECO:0000313" key="2">
    <source>
        <dbReference type="EMBL" id="VFU53914.1"/>
    </source>
</evidence>
<feature type="compositionally biased region" description="Basic residues" evidence="1">
    <location>
        <begin position="29"/>
        <end position="41"/>
    </location>
</feature>
<reference evidence="2" key="1">
    <citation type="submission" date="2019-03" db="EMBL/GenBank/DDBJ databases">
        <authorList>
            <person name="Mank J."/>
            <person name="Almeida P."/>
        </authorList>
    </citation>
    <scope>NUCLEOTIDE SEQUENCE</scope>
    <source>
        <strain evidence="2">78183</strain>
    </source>
</reference>
<dbReference type="EMBL" id="CAADRP010001819">
    <property type="protein sequence ID" value="VFU53914.1"/>
    <property type="molecule type" value="Genomic_DNA"/>
</dbReference>
<feature type="compositionally biased region" description="Pro residues" evidence="1">
    <location>
        <begin position="42"/>
        <end position="56"/>
    </location>
</feature>
<organism evidence="2">
    <name type="scientific">Salix viminalis</name>
    <name type="common">Common osier</name>
    <name type="synonym">Basket willow</name>
    <dbReference type="NCBI Taxonomy" id="40686"/>
    <lineage>
        <taxon>Eukaryota</taxon>
        <taxon>Viridiplantae</taxon>
        <taxon>Streptophyta</taxon>
        <taxon>Embryophyta</taxon>
        <taxon>Tracheophyta</taxon>
        <taxon>Spermatophyta</taxon>
        <taxon>Magnoliopsida</taxon>
        <taxon>eudicotyledons</taxon>
        <taxon>Gunneridae</taxon>
        <taxon>Pentapetalae</taxon>
        <taxon>rosids</taxon>
        <taxon>fabids</taxon>
        <taxon>Malpighiales</taxon>
        <taxon>Salicaceae</taxon>
        <taxon>Saliceae</taxon>
        <taxon>Salix</taxon>
    </lineage>
</organism>
<gene>
    <name evidence="2" type="ORF">SVIM_LOCUS374777</name>
</gene>